<proteinExistence type="predicted"/>
<dbReference type="EMBL" id="QGKS01000471">
    <property type="protein sequence ID" value="PWR07554.1"/>
    <property type="molecule type" value="Genomic_DNA"/>
</dbReference>
<evidence type="ECO:0000313" key="1">
    <source>
        <dbReference type="EMBL" id="PWR07554.1"/>
    </source>
</evidence>
<sequence length="1195" mass="129412">MHVHVLWDRVLWPIHPGRSHDPEQIIDQVRRYAQVADDRLVAPLGFGIDDIAFIALQCMAQQFHYLGSIWAATEFAPAGDGVVGPDELDASRRYIDHLLAAQQVDGVPEWLRDNADPERIGRLARAVDWCVRDAEDLVHGNWLLDGALVIRTDAGLLPAPAGLALDGLQVTADRLLALARELPRAADEEPLADLLKAEAEFRFLESTRGLATNVVGPIQTGRSGRLTCVLYPAARRLYAVQVVAGTDPQMTAREVDRAKRRLRWVQPGALVTVEAQPEAIAAITSVDSPLQPAADCDLWVAADVVVRRIVLVDGPWKPRPESRHGAVVLGLNDWCRMAAGIMDDYEEFWAFLDEVAALPGPRRVYGAQAVGLWDAFRRDGVLGHDGTDSEDDPIGPAARWAARGGTNGHEFVLRRLGLPGLREWPFASSLINGCVTVGATTPYRHVTVSVEPSLAIQINGDSVDERTWMMILENAIRGGLTLLAEAVDGVRADAWRAWKAAIPQPMRVTFLSLPRLAGDGIKLAASSDDEMVIGFVIPMLQQADPASVHRQIGEALWCRLIGAFATATAASSANQVINVLGEVETKPAARSAGDAFLAGWASLHTTSMFVRTDGPAQSPPKGIAARVSEAGKARALRDVISRAAGSAAAAAAAVDLTNAAEVREQVMIPAATDLIQERIADYDSASILPIAATAIERVWANRTRADHDRILRQAVGWDELPDLDTATSNNTVTVRVADLLAEAILGAAPGGQRRMDHRDWGILLNLGGVLLELASAQAHLDAGVRNNTADDDPSGRSVPFQAAQFATDVRRHHDRRIAADLLSPADQLATAERDDADTWPYTSWTAVMTEWRDTTPTGSPRWQTATAALAADQALHAELGTSCDEIIAVLAVVGDWPTTNEVATVSVTALTEWVCEWSGLDPAAVRRAIRLLTLTPDAVRHDGLSIGRIEDRGARLSVKPLLPDLATTDTVIVMPRRVSAAARLIVAYINAARPPWPGMTDKVKKAFAEWARQQQRLFEFAGEEAAAGPGRHVIRSLKPEKAARRGIQITGEIDLLVIDTARERVWVIEAKAGNVAIDANRILYDIIDFHGVPASTHPRWTNYRQPRGKNYIAKLLTKTTEINDQIEKLLASEGIPFDDQGPWQVIALMLTPTPVPAAYVPAPQVPFATLDALPSVLDLAQPPAPGPIDPSSHDK</sequence>
<dbReference type="AlphaFoldDB" id="A0A317CZC5"/>
<accession>A0A317CZC5</accession>
<protein>
    <submittedName>
        <fullName evidence="1">Uncharacterized protein</fullName>
    </submittedName>
</protein>
<gene>
    <name evidence="1" type="ORF">DKT69_34625</name>
</gene>
<dbReference type="Proteomes" id="UP000246050">
    <property type="component" value="Unassembled WGS sequence"/>
</dbReference>
<name>A0A317CZC5_9ACTN</name>
<evidence type="ECO:0000313" key="2">
    <source>
        <dbReference type="Proteomes" id="UP000246050"/>
    </source>
</evidence>
<comment type="caution">
    <text evidence="1">The sequence shown here is derived from an EMBL/GenBank/DDBJ whole genome shotgun (WGS) entry which is preliminary data.</text>
</comment>
<organism evidence="1 2">
    <name type="scientific">Micromonospora sicca</name>
    <dbReference type="NCBI Taxonomy" id="2202420"/>
    <lineage>
        <taxon>Bacteria</taxon>
        <taxon>Bacillati</taxon>
        <taxon>Actinomycetota</taxon>
        <taxon>Actinomycetes</taxon>
        <taxon>Micromonosporales</taxon>
        <taxon>Micromonosporaceae</taxon>
        <taxon>Micromonospora</taxon>
    </lineage>
</organism>
<reference evidence="1 2" key="1">
    <citation type="submission" date="2018-05" db="EMBL/GenBank/DDBJ databases">
        <title>Micromonosporas from Atacama Desert.</title>
        <authorList>
            <person name="Carro L."/>
            <person name="Golinska P."/>
            <person name="Klenk H.-P."/>
            <person name="Goodfellow M."/>
        </authorList>
    </citation>
    <scope>NUCLEOTIDE SEQUENCE [LARGE SCALE GENOMIC DNA]</scope>
    <source>
        <strain evidence="1 2">4G51</strain>
    </source>
</reference>